<proteinExistence type="predicted"/>
<dbReference type="RefSeq" id="WP_121432781.1">
    <property type="nucleotide sequence ID" value="NZ_RBWU01000001.1"/>
</dbReference>
<reference evidence="2 3" key="1">
    <citation type="submission" date="2018-10" db="EMBL/GenBank/DDBJ databases">
        <title>Genomic Encyclopedia of Archaeal and Bacterial Type Strains, Phase II (KMG-II): from individual species to whole genera.</title>
        <authorList>
            <person name="Goeker M."/>
        </authorList>
    </citation>
    <scope>NUCLEOTIDE SEQUENCE [LARGE SCALE GENOMIC DNA]</scope>
    <source>
        <strain evidence="2 3">DSM 43383</strain>
    </source>
</reference>
<name>A0A495QZ70_9ACTN</name>
<gene>
    <name evidence="2" type="ORF">BZB76_0684</name>
</gene>
<dbReference type="OrthoDB" id="3537276at2"/>
<accession>A0A495QZ70</accession>
<protein>
    <submittedName>
        <fullName evidence="2">Uncharacterized protein</fullName>
    </submittedName>
</protein>
<sequence>MRLKTWSALLTGAALVTAVTVWHESWRVWPPLPEVDQRVSAAALPVIDRYLESGGAVVWPSSMPARMGPRWFCAEVPIETERRGSQVRVSLEVDCGDYARVGGGLVNHAGTRTHVLATLDHSGAVPVVRDVAEPDDGAFWRPSMKRLFSERALAEFDRRERQGRYVEEPDSEAARAFGLPPGTKARRYEM</sequence>
<evidence type="ECO:0000313" key="2">
    <source>
        <dbReference type="EMBL" id="RKS79234.1"/>
    </source>
</evidence>
<organism evidence="2 3">
    <name type="scientific">Actinomadura pelletieri DSM 43383</name>
    <dbReference type="NCBI Taxonomy" id="1120940"/>
    <lineage>
        <taxon>Bacteria</taxon>
        <taxon>Bacillati</taxon>
        <taxon>Actinomycetota</taxon>
        <taxon>Actinomycetes</taxon>
        <taxon>Streptosporangiales</taxon>
        <taxon>Thermomonosporaceae</taxon>
        <taxon>Actinomadura</taxon>
    </lineage>
</organism>
<comment type="caution">
    <text evidence="2">The sequence shown here is derived from an EMBL/GenBank/DDBJ whole genome shotgun (WGS) entry which is preliminary data.</text>
</comment>
<evidence type="ECO:0000256" key="1">
    <source>
        <dbReference type="SAM" id="MobiDB-lite"/>
    </source>
</evidence>
<evidence type="ECO:0000313" key="3">
    <source>
        <dbReference type="Proteomes" id="UP000274601"/>
    </source>
</evidence>
<dbReference type="Proteomes" id="UP000274601">
    <property type="component" value="Unassembled WGS sequence"/>
</dbReference>
<feature type="region of interest" description="Disordered" evidence="1">
    <location>
        <begin position="167"/>
        <end position="190"/>
    </location>
</feature>
<dbReference type="AlphaFoldDB" id="A0A495QZ70"/>
<dbReference type="EMBL" id="RBWU01000001">
    <property type="protein sequence ID" value="RKS79234.1"/>
    <property type="molecule type" value="Genomic_DNA"/>
</dbReference>
<keyword evidence="3" id="KW-1185">Reference proteome</keyword>